<keyword evidence="3" id="KW-1185">Reference proteome</keyword>
<feature type="region of interest" description="Disordered" evidence="1">
    <location>
        <begin position="81"/>
        <end position="114"/>
    </location>
</feature>
<feature type="compositionally biased region" description="Basic and acidic residues" evidence="1">
    <location>
        <begin position="1"/>
        <end position="14"/>
    </location>
</feature>
<reference evidence="2" key="2">
    <citation type="submission" date="2025-08" db="UniProtKB">
        <authorList>
            <consortium name="Ensembl"/>
        </authorList>
    </citation>
    <scope>IDENTIFICATION</scope>
</reference>
<evidence type="ECO:0000313" key="3">
    <source>
        <dbReference type="Proteomes" id="UP000007875"/>
    </source>
</evidence>
<feature type="region of interest" description="Disordered" evidence="1">
    <location>
        <begin position="137"/>
        <end position="202"/>
    </location>
</feature>
<feature type="compositionally biased region" description="Polar residues" evidence="1">
    <location>
        <begin position="141"/>
        <end position="154"/>
    </location>
</feature>
<organism evidence="2 3">
    <name type="scientific">Ciona savignyi</name>
    <name type="common">Pacific transparent sea squirt</name>
    <dbReference type="NCBI Taxonomy" id="51511"/>
    <lineage>
        <taxon>Eukaryota</taxon>
        <taxon>Metazoa</taxon>
        <taxon>Chordata</taxon>
        <taxon>Tunicata</taxon>
        <taxon>Ascidiacea</taxon>
        <taxon>Phlebobranchia</taxon>
        <taxon>Cionidae</taxon>
        <taxon>Ciona</taxon>
    </lineage>
</organism>
<evidence type="ECO:0000313" key="2">
    <source>
        <dbReference type="Ensembl" id="ENSCSAVP00000010065.1"/>
    </source>
</evidence>
<dbReference type="Ensembl" id="ENSCSAVT00000010187.1">
    <property type="protein sequence ID" value="ENSCSAVP00000010065.1"/>
    <property type="gene ID" value="ENSCSAVG00000005934.1"/>
</dbReference>
<evidence type="ECO:0000256" key="1">
    <source>
        <dbReference type="SAM" id="MobiDB-lite"/>
    </source>
</evidence>
<protein>
    <submittedName>
        <fullName evidence="2">Uncharacterized protein</fullName>
    </submittedName>
</protein>
<reference evidence="3" key="1">
    <citation type="submission" date="2003-08" db="EMBL/GenBank/DDBJ databases">
        <authorList>
            <person name="Birren B."/>
            <person name="Nusbaum C."/>
            <person name="Abebe A."/>
            <person name="Abouelleil A."/>
            <person name="Adekoya E."/>
            <person name="Ait-zahra M."/>
            <person name="Allen N."/>
            <person name="Allen T."/>
            <person name="An P."/>
            <person name="Anderson M."/>
            <person name="Anderson S."/>
            <person name="Arachchi H."/>
            <person name="Armbruster J."/>
            <person name="Bachantsang P."/>
            <person name="Baldwin J."/>
            <person name="Barry A."/>
            <person name="Bayul T."/>
            <person name="Blitshsteyn B."/>
            <person name="Bloom T."/>
            <person name="Blye J."/>
            <person name="Boguslavskiy L."/>
            <person name="Borowsky M."/>
            <person name="Boukhgalter B."/>
            <person name="Brunache A."/>
            <person name="Butler J."/>
            <person name="Calixte N."/>
            <person name="Calvo S."/>
            <person name="Camarata J."/>
            <person name="Campo K."/>
            <person name="Chang J."/>
            <person name="Cheshatsang Y."/>
            <person name="Citroen M."/>
            <person name="Collymore A."/>
            <person name="Considine T."/>
            <person name="Cook A."/>
            <person name="Cooke P."/>
            <person name="Corum B."/>
            <person name="Cuomo C."/>
            <person name="David R."/>
            <person name="Dawoe T."/>
            <person name="Degray S."/>
            <person name="Dodge S."/>
            <person name="Dooley K."/>
            <person name="Dorje P."/>
            <person name="Dorjee K."/>
            <person name="Dorris L."/>
            <person name="Duffey N."/>
            <person name="Dupes A."/>
            <person name="Elkins T."/>
            <person name="Engels R."/>
            <person name="Erickson J."/>
            <person name="Farina A."/>
            <person name="Faro S."/>
            <person name="Ferreira P."/>
            <person name="Fischer H."/>
            <person name="Fitzgerald M."/>
            <person name="Foley K."/>
            <person name="Gage D."/>
            <person name="Galagan J."/>
            <person name="Gearin G."/>
            <person name="Gnerre S."/>
            <person name="Gnirke A."/>
            <person name="Goyette A."/>
            <person name="Graham J."/>
            <person name="Grandbois E."/>
            <person name="Gyaltsen K."/>
            <person name="Hafez N."/>
            <person name="Hagopian D."/>
            <person name="Hagos B."/>
            <person name="Hall J."/>
            <person name="Hatcher B."/>
            <person name="Heller A."/>
            <person name="Higgins H."/>
            <person name="Honan T."/>
            <person name="Horn A."/>
            <person name="Houde N."/>
            <person name="Hughes L."/>
            <person name="Hulme W."/>
            <person name="Husby E."/>
            <person name="Iliev I."/>
            <person name="Jaffe D."/>
            <person name="Jones C."/>
            <person name="Kamal M."/>
            <person name="Kamat A."/>
            <person name="Kamvysselis M."/>
            <person name="Karlsson E."/>
            <person name="Kells C."/>
            <person name="Kieu A."/>
            <person name="Kisner P."/>
            <person name="Kodira C."/>
            <person name="Kulbokas E."/>
            <person name="Labutti K."/>
            <person name="Lama D."/>
            <person name="Landers T."/>
            <person name="Leger J."/>
            <person name="Levine S."/>
            <person name="Lewis D."/>
            <person name="Lewis T."/>
            <person name="Lindblad-toh K."/>
            <person name="Liu X."/>
            <person name="Lokyitsang T."/>
            <person name="Lokyitsang Y."/>
            <person name="Lucien O."/>
            <person name="Lui A."/>
            <person name="Ma L.J."/>
            <person name="Mabbitt R."/>
            <person name="Macdonald J."/>
            <person name="Maclean C."/>
            <person name="Major J."/>
            <person name="Manning J."/>
            <person name="Marabella R."/>
            <person name="Maru K."/>
            <person name="Matthews C."/>
            <person name="Mauceli E."/>
            <person name="Mccarthy M."/>
            <person name="Mcdonough S."/>
            <person name="Mcghee T."/>
            <person name="Meldrim J."/>
            <person name="Meneus L."/>
            <person name="Mesirov J."/>
            <person name="Mihalev A."/>
            <person name="Mihova T."/>
            <person name="Mikkelsen T."/>
            <person name="Mlenga V."/>
            <person name="Moru K."/>
            <person name="Mozes J."/>
            <person name="Mulrain L."/>
            <person name="Munson G."/>
            <person name="Naylor J."/>
            <person name="Newes C."/>
            <person name="Nguyen C."/>
            <person name="Nguyen N."/>
            <person name="Nguyen T."/>
            <person name="Nicol R."/>
            <person name="Nielsen C."/>
            <person name="Nizzari M."/>
            <person name="Norbu C."/>
            <person name="Norbu N."/>
            <person name="O'donnell P."/>
            <person name="Okoawo O."/>
            <person name="O'leary S."/>
            <person name="Omotosho B."/>
            <person name="O'neill K."/>
            <person name="Osman S."/>
            <person name="Parker S."/>
            <person name="Perrin D."/>
            <person name="Phunkhang P."/>
            <person name="Piqani B."/>
            <person name="Purcell S."/>
            <person name="Rachupka T."/>
            <person name="Ramasamy U."/>
            <person name="Rameau R."/>
            <person name="Ray V."/>
            <person name="Raymond C."/>
            <person name="Retta R."/>
            <person name="Richardson S."/>
            <person name="Rise C."/>
            <person name="Rodriguez J."/>
            <person name="Rogers J."/>
            <person name="Rogov P."/>
            <person name="Rutman M."/>
            <person name="Schupbach R."/>
            <person name="Seaman C."/>
            <person name="Settipalli S."/>
            <person name="Sharpe T."/>
            <person name="Sheridan J."/>
            <person name="Sherpa N."/>
            <person name="Shi J."/>
            <person name="Smirnov S."/>
            <person name="Smith C."/>
            <person name="Sougnez C."/>
            <person name="Spencer B."/>
            <person name="Stalker J."/>
            <person name="Stange-thomann N."/>
            <person name="Stavropoulos S."/>
            <person name="Stetson K."/>
            <person name="Stone C."/>
            <person name="Stone S."/>
            <person name="Stubbs M."/>
            <person name="Talamas J."/>
            <person name="Tchuinga P."/>
            <person name="Tenzing P."/>
            <person name="Tesfaye S."/>
            <person name="Theodore J."/>
            <person name="Thoulutsang Y."/>
            <person name="Topham K."/>
            <person name="Towey S."/>
            <person name="Tsamla T."/>
            <person name="Tsomo N."/>
            <person name="Vallee D."/>
            <person name="Vassiliev H."/>
            <person name="Venkataraman V."/>
            <person name="Vinson J."/>
            <person name="Vo A."/>
            <person name="Wade C."/>
            <person name="Wang S."/>
            <person name="Wangchuk T."/>
            <person name="Wangdi T."/>
            <person name="Whittaker C."/>
            <person name="Wilkinson J."/>
            <person name="Wu Y."/>
            <person name="Wyman D."/>
            <person name="Yadav S."/>
            <person name="Yang S."/>
            <person name="Yang X."/>
            <person name="Yeager S."/>
            <person name="Yee E."/>
            <person name="Young G."/>
            <person name="Zainoun J."/>
            <person name="Zembeck L."/>
            <person name="Zimmer A."/>
            <person name="Zody M."/>
            <person name="Lander E."/>
        </authorList>
    </citation>
    <scope>NUCLEOTIDE SEQUENCE [LARGE SCALE GENOMIC DNA]</scope>
</reference>
<reference evidence="2" key="3">
    <citation type="submission" date="2025-09" db="UniProtKB">
        <authorList>
            <consortium name="Ensembl"/>
        </authorList>
    </citation>
    <scope>IDENTIFICATION</scope>
</reference>
<name>H2YXK4_CIOSA</name>
<dbReference type="Proteomes" id="UP000007875">
    <property type="component" value="Unassembled WGS sequence"/>
</dbReference>
<feature type="compositionally biased region" description="Basic and acidic residues" evidence="1">
    <location>
        <begin position="166"/>
        <end position="182"/>
    </location>
</feature>
<dbReference type="HOGENOM" id="CLU_922981_0_0_1"/>
<feature type="region of interest" description="Disordered" evidence="1">
    <location>
        <begin position="249"/>
        <end position="272"/>
    </location>
</feature>
<accession>H2YXK4</accession>
<proteinExistence type="predicted"/>
<feature type="region of interest" description="Disordered" evidence="1">
    <location>
        <begin position="1"/>
        <end position="52"/>
    </location>
</feature>
<feature type="compositionally biased region" description="Basic residues" evidence="1">
    <location>
        <begin position="183"/>
        <end position="193"/>
    </location>
</feature>
<sequence length="302" mass="35694">MDMDPAFHEPDGRVRSNISPNKWKHSDLPPFPMYPNRETRGPPFDPPRHGLDVRRVCHEPRRPLEHELPYFHSHHRQVEAYPPNEPFYQPPTPPLARSPPLTRSPPPDFRERPRYPDSIMQHFEKLPAHDLRHQAGYRNYNRPSSSHHYTNYRATSPVRAMPRRRSPYENERRERERDYDHSRRSRGRKRNTRSRVSNDNDNDIEYESFDRLLQKYKSIQKDVLPNLSEIEVKREKQIAHAIHNRIAVMQPNNSNESSSKSRETEKTSSEVETVEIDGKRIPISLIQDALRNVFQQAAITGL</sequence>
<feature type="compositionally biased region" description="Pro residues" evidence="1">
    <location>
        <begin position="83"/>
        <end position="107"/>
    </location>
</feature>
<dbReference type="InParanoid" id="H2YXK4"/>
<dbReference type="AlphaFoldDB" id="H2YXK4"/>
<feature type="compositionally biased region" description="Basic and acidic residues" evidence="1">
    <location>
        <begin position="259"/>
        <end position="269"/>
    </location>
</feature>